<dbReference type="SUPFAM" id="SSF46785">
    <property type="entry name" value="Winged helix' DNA-binding domain"/>
    <property type="match status" value="1"/>
</dbReference>
<dbReference type="Gene3D" id="1.10.10.10">
    <property type="entry name" value="Winged helix-like DNA-binding domain superfamily/Winged helix DNA-binding domain"/>
    <property type="match status" value="1"/>
</dbReference>
<organism evidence="2 3">
    <name type="scientific">Corynebacterium efficiens (strain DSM 44549 / YS-314 / AJ 12310 / JCM 11189 / NBRC 100395)</name>
    <dbReference type="NCBI Taxonomy" id="196164"/>
    <lineage>
        <taxon>Bacteria</taxon>
        <taxon>Bacillati</taxon>
        <taxon>Actinomycetota</taxon>
        <taxon>Actinomycetes</taxon>
        <taxon>Mycobacteriales</taxon>
        <taxon>Corynebacteriaceae</taxon>
        <taxon>Corynebacterium</taxon>
    </lineage>
</organism>
<dbReference type="Proteomes" id="UP000001409">
    <property type="component" value="Chromosome"/>
</dbReference>
<sequence length="218" mass="23720">MYALVAQLAEATDSKPVQCGFESHLGHQIFTLIRRPSSLSGWRAAAFSCPPLAALLEFWNCRIMESLAGRMNELLDRMRALEERVDALEGTTPSPGGSETTGSVGYRGEVNIGDATYAYEWERPTAHLTGASWDETMTNLAATAHPVRGRILQHLLHHPASVAELVEAGIVTSTGTGYHHLSALQSAGWIQKDSRGHHSIRPKRVVALLAIILAMEEA</sequence>
<dbReference type="HOGENOM" id="CLU_1265173_0_0_11"/>
<dbReference type="EMBL" id="BA000035">
    <property type="protein sequence ID" value="BAC18264.1"/>
    <property type="molecule type" value="Genomic_DNA"/>
</dbReference>
<evidence type="ECO:0000313" key="2">
    <source>
        <dbReference type="EMBL" id="BAC18264.1"/>
    </source>
</evidence>
<dbReference type="InterPro" id="IPR011991">
    <property type="entry name" value="ArsR-like_HTH"/>
</dbReference>
<dbReference type="InterPro" id="IPR036388">
    <property type="entry name" value="WH-like_DNA-bd_sf"/>
</dbReference>
<feature type="coiled-coil region" evidence="1">
    <location>
        <begin position="64"/>
        <end position="91"/>
    </location>
</feature>
<protein>
    <recommendedName>
        <fullName evidence="4">Transcription regulator ArsR</fullName>
    </recommendedName>
</protein>
<dbReference type="CDD" id="cd00090">
    <property type="entry name" value="HTH_ARSR"/>
    <property type="match status" value="1"/>
</dbReference>
<evidence type="ECO:0000313" key="3">
    <source>
        <dbReference type="Proteomes" id="UP000001409"/>
    </source>
</evidence>
<accession>Q8FPN7</accession>
<evidence type="ECO:0008006" key="4">
    <source>
        <dbReference type="Google" id="ProtNLM"/>
    </source>
</evidence>
<dbReference type="STRING" id="196164.gene:10741868"/>
<dbReference type="eggNOG" id="COG0640">
    <property type="taxonomic scope" value="Bacteria"/>
</dbReference>
<dbReference type="AlphaFoldDB" id="Q8FPN7"/>
<dbReference type="InterPro" id="IPR036390">
    <property type="entry name" value="WH_DNA-bd_sf"/>
</dbReference>
<reference evidence="2 3" key="1">
    <citation type="journal article" date="2003" name="Genome Res.">
        <title>Comparative complete genome sequence analysis of the amino acid replacements responsible for the thermostability of Corynebacterium efficiens.</title>
        <authorList>
            <person name="Nishio Y."/>
            <person name="Nakamura Y."/>
            <person name="Kawarabayasi Y."/>
            <person name="Usuda Y."/>
            <person name="Kimura E."/>
            <person name="Sugimoto S."/>
            <person name="Matsui K."/>
            <person name="Yamagishi A."/>
            <person name="Kikuchi H."/>
            <person name="Ikeo K."/>
            <person name="Gojobori T."/>
        </authorList>
    </citation>
    <scope>NUCLEOTIDE SEQUENCE [LARGE SCALE GENOMIC DNA]</scope>
    <source>
        <strain evidence="3">DSM 44549 / YS-314 / AJ 12310 / JCM 11189 / NBRC 100395</strain>
    </source>
</reference>
<dbReference type="KEGG" id="cef:CE1454"/>
<keyword evidence="3" id="KW-1185">Reference proteome</keyword>
<proteinExistence type="predicted"/>
<evidence type="ECO:0000256" key="1">
    <source>
        <dbReference type="SAM" id="Coils"/>
    </source>
</evidence>
<keyword evidence="1" id="KW-0175">Coiled coil</keyword>
<name>Q8FPN7_COREF</name>